<feature type="transmembrane region" description="Helical" evidence="10">
    <location>
        <begin position="142"/>
        <end position="164"/>
    </location>
</feature>
<feature type="transmembrane region" description="Helical" evidence="10">
    <location>
        <begin position="280"/>
        <end position="303"/>
    </location>
</feature>
<dbReference type="Proteomes" id="UP000786811">
    <property type="component" value="Unassembled WGS sequence"/>
</dbReference>
<evidence type="ECO:0000256" key="6">
    <source>
        <dbReference type="ARBA" id="ARBA00022989"/>
    </source>
</evidence>
<sequence>MKQKALANSKAFEQNNNSVKEDIEYAIQVNRWLLSPLGIWPLSSKSNLLKKIIQYLIIIICSLLLIFIIVPGSLFTYVKIKNPAIRIKLTGALSFCVMAIIKYYSLVSGRKNISNCIQHLISDWVQVNSLSNREIMLNYAQLGRFGSIICAIFMYGGGLFYAGILPHVSPSVKNENNVTIKPIAYPSYFLIFDPQQSPAYEIVYSLHCCCAFVMHSVTSAACSLAVVFVMHACGQLDILIAWLNNLVDGNENPLGINGRFSEIIEQHTKTLRFIASTENVLCEICLVEVIGCTLNICFLGYYLMLEWEQSDAIGIMTYTILLISFIFNIFLFCYIGELLKAKCSEVGETTFMIDWYRLPERKALGLTLTIATAQNPITITAGKIFDLSLNGFCTVIRTSVTYLNLLRTFMLE</sequence>
<dbReference type="PANTHER" id="PTHR21137">
    <property type="entry name" value="ODORANT RECEPTOR"/>
    <property type="match status" value="1"/>
</dbReference>
<evidence type="ECO:0000313" key="11">
    <source>
        <dbReference type="EMBL" id="CAG5100935.1"/>
    </source>
</evidence>
<evidence type="ECO:0000256" key="9">
    <source>
        <dbReference type="ARBA" id="ARBA00023224"/>
    </source>
</evidence>
<protein>
    <recommendedName>
        <fullName evidence="10">Odorant receptor</fullName>
    </recommendedName>
</protein>
<name>A0A8J2HGW3_COTCN</name>
<comment type="similarity">
    <text evidence="10">Belongs to the insect chemoreceptor superfamily. Heteromeric odorant receptor channel (TC 1.A.69) family.</text>
</comment>
<dbReference type="GO" id="GO:0005549">
    <property type="term" value="F:odorant binding"/>
    <property type="evidence" value="ECO:0007669"/>
    <property type="project" value="InterPro"/>
</dbReference>
<keyword evidence="8 10" id="KW-0675">Receptor</keyword>
<dbReference type="PANTHER" id="PTHR21137:SF35">
    <property type="entry name" value="ODORANT RECEPTOR 19A-RELATED"/>
    <property type="match status" value="1"/>
</dbReference>
<keyword evidence="3 10" id="KW-0716">Sensory transduction</keyword>
<feature type="transmembrane region" description="Helical" evidence="10">
    <location>
        <begin position="315"/>
        <end position="335"/>
    </location>
</feature>
<reference evidence="11" key="1">
    <citation type="submission" date="2021-04" db="EMBL/GenBank/DDBJ databases">
        <authorList>
            <person name="Chebbi M.A.C M."/>
        </authorList>
    </citation>
    <scope>NUCLEOTIDE SEQUENCE</scope>
</reference>
<organism evidence="11 12">
    <name type="scientific">Cotesia congregata</name>
    <name type="common">Parasitoid wasp</name>
    <name type="synonym">Apanteles congregatus</name>
    <dbReference type="NCBI Taxonomy" id="51543"/>
    <lineage>
        <taxon>Eukaryota</taxon>
        <taxon>Metazoa</taxon>
        <taxon>Ecdysozoa</taxon>
        <taxon>Arthropoda</taxon>
        <taxon>Hexapoda</taxon>
        <taxon>Insecta</taxon>
        <taxon>Pterygota</taxon>
        <taxon>Neoptera</taxon>
        <taxon>Endopterygota</taxon>
        <taxon>Hymenoptera</taxon>
        <taxon>Apocrita</taxon>
        <taxon>Ichneumonoidea</taxon>
        <taxon>Braconidae</taxon>
        <taxon>Microgastrinae</taxon>
        <taxon>Cotesia</taxon>
    </lineage>
</organism>
<dbReference type="GO" id="GO:0004984">
    <property type="term" value="F:olfactory receptor activity"/>
    <property type="evidence" value="ECO:0007669"/>
    <property type="project" value="InterPro"/>
</dbReference>
<dbReference type="Pfam" id="PF02949">
    <property type="entry name" value="7tm_6"/>
    <property type="match status" value="1"/>
</dbReference>
<feature type="transmembrane region" description="Helical" evidence="10">
    <location>
        <begin position="202"/>
        <end position="229"/>
    </location>
</feature>
<dbReference type="EMBL" id="CAJNRD030001122">
    <property type="protein sequence ID" value="CAG5100935.1"/>
    <property type="molecule type" value="Genomic_DNA"/>
</dbReference>
<keyword evidence="6 10" id="KW-1133">Transmembrane helix</keyword>
<evidence type="ECO:0000256" key="8">
    <source>
        <dbReference type="ARBA" id="ARBA00023170"/>
    </source>
</evidence>
<evidence type="ECO:0000256" key="3">
    <source>
        <dbReference type="ARBA" id="ARBA00022606"/>
    </source>
</evidence>
<keyword evidence="2" id="KW-1003">Cell membrane</keyword>
<feature type="transmembrane region" description="Helical" evidence="10">
    <location>
        <begin position="84"/>
        <end position="104"/>
    </location>
</feature>
<keyword evidence="9 10" id="KW-0807">Transducer</keyword>
<keyword evidence="12" id="KW-1185">Reference proteome</keyword>
<keyword evidence="7 10" id="KW-0472">Membrane</keyword>
<accession>A0A8J2HGW3</accession>
<evidence type="ECO:0000256" key="2">
    <source>
        <dbReference type="ARBA" id="ARBA00022475"/>
    </source>
</evidence>
<feature type="transmembrane region" description="Helical" evidence="10">
    <location>
        <begin position="55"/>
        <end position="78"/>
    </location>
</feature>
<keyword evidence="4 10" id="KW-0812">Transmembrane</keyword>
<gene>
    <name evidence="11" type="ORF">HICCMSTLAB_LOCUS10008</name>
</gene>
<keyword evidence="5 10" id="KW-0552">Olfaction</keyword>
<dbReference type="GO" id="GO:0005886">
    <property type="term" value="C:plasma membrane"/>
    <property type="evidence" value="ECO:0007669"/>
    <property type="project" value="UniProtKB-SubCell"/>
</dbReference>
<evidence type="ECO:0000256" key="7">
    <source>
        <dbReference type="ARBA" id="ARBA00023136"/>
    </source>
</evidence>
<dbReference type="GO" id="GO:0007165">
    <property type="term" value="P:signal transduction"/>
    <property type="evidence" value="ECO:0007669"/>
    <property type="project" value="UniProtKB-KW"/>
</dbReference>
<dbReference type="InterPro" id="IPR004117">
    <property type="entry name" value="7tm6_olfct_rcpt"/>
</dbReference>
<evidence type="ECO:0000256" key="10">
    <source>
        <dbReference type="RuleBase" id="RU351113"/>
    </source>
</evidence>
<evidence type="ECO:0000256" key="4">
    <source>
        <dbReference type="ARBA" id="ARBA00022692"/>
    </source>
</evidence>
<evidence type="ECO:0000313" key="12">
    <source>
        <dbReference type="Proteomes" id="UP000786811"/>
    </source>
</evidence>
<dbReference type="OrthoDB" id="7539170at2759"/>
<dbReference type="AlphaFoldDB" id="A0A8J2HGW3"/>
<comment type="caution">
    <text evidence="11">The sequence shown here is derived from an EMBL/GenBank/DDBJ whole genome shotgun (WGS) entry which is preliminary data.</text>
</comment>
<comment type="caution">
    <text evidence="10">Lacks conserved residue(s) required for the propagation of feature annotation.</text>
</comment>
<comment type="subcellular location">
    <subcellularLocation>
        <location evidence="1 10">Cell membrane</location>
        <topology evidence="1 10">Multi-pass membrane protein</topology>
    </subcellularLocation>
</comment>
<evidence type="ECO:0000256" key="5">
    <source>
        <dbReference type="ARBA" id="ARBA00022725"/>
    </source>
</evidence>
<proteinExistence type="inferred from homology"/>
<evidence type="ECO:0000256" key="1">
    <source>
        <dbReference type="ARBA" id="ARBA00004651"/>
    </source>
</evidence>